<dbReference type="AlphaFoldDB" id="A0A179FVW8"/>
<name>A0A179FVW8_METCM</name>
<dbReference type="Proteomes" id="UP000078397">
    <property type="component" value="Unassembled WGS sequence"/>
</dbReference>
<dbReference type="GeneID" id="28855562"/>
<organism evidence="1 2">
    <name type="scientific">Pochonia chlamydosporia 170</name>
    <dbReference type="NCBI Taxonomy" id="1380566"/>
    <lineage>
        <taxon>Eukaryota</taxon>
        <taxon>Fungi</taxon>
        <taxon>Dikarya</taxon>
        <taxon>Ascomycota</taxon>
        <taxon>Pezizomycotina</taxon>
        <taxon>Sordariomycetes</taxon>
        <taxon>Hypocreomycetidae</taxon>
        <taxon>Hypocreales</taxon>
        <taxon>Clavicipitaceae</taxon>
        <taxon>Pochonia</taxon>
    </lineage>
</organism>
<keyword evidence="2" id="KW-1185">Reference proteome</keyword>
<sequence>MTLVSASMVDTTVSAARLPPIATGDDGDVHSKRQTTSPLALPVLSEVDQNELMRLYGVYKSVKKIQDFNELASKAPTGKALETLAKKLGGGSSASNVRGALNRFPGQPQTVIYSFLSGIGGCLFQGKALTEAIECGKNEVRKIKDNDVVEVPETCNNRLGQLELFGTGWPAPCNDPNSITHPQGSAAHRAFKWAFCKVSSAFYPKELREMEARNIGTCEDRFPSDQQIKDNLCKKYFGGSPCGATFPLNNEEDFKNANIRQELARNFFFLIPPQVKFEGMLELQEKGPEFVNISNSMPLAGETCLGGKCGEVCQGGKCMPMREVCEPKCIPDEVDIGKCNCGWDQIRQKCDSCHIDKCGECVLKPITAKDGNFFAKKGDGDDLEQLHTECRDNSECYFVPDRPIPALPINP</sequence>
<evidence type="ECO:0000313" key="1">
    <source>
        <dbReference type="EMBL" id="OAQ69139.1"/>
    </source>
</evidence>
<accession>A0A179FVW8</accession>
<protein>
    <submittedName>
        <fullName evidence="1">Uncharacterized protein</fullName>
    </submittedName>
</protein>
<evidence type="ECO:0000313" key="2">
    <source>
        <dbReference type="Proteomes" id="UP000078397"/>
    </source>
</evidence>
<reference evidence="1 2" key="1">
    <citation type="journal article" date="2016" name="PLoS Pathog.">
        <title>Biosynthesis of antibiotic leucinostatins in bio-control fungus Purpureocillium lilacinum and their inhibition on phytophthora revealed by genome mining.</title>
        <authorList>
            <person name="Wang G."/>
            <person name="Liu Z."/>
            <person name="Lin R."/>
            <person name="Li E."/>
            <person name="Mao Z."/>
            <person name="Ling J."/>
            <person name="Yang Y."/>
            <person name="Yin W.B."/>
            <person name="Xie B."/>
        </authorList>
    </citation>
    <scope>NUCLEOTIDE SEQUENCE [LARGE SCALE GENOMIC DNA]</scope>
    <source>
        <strain evidence="1">170</strain>
    </source>
</reference>
<dbReference type="STRING" id="1380566.A0A179FVW8"/>
<dbReference type="RefSeq" id="XP_018145989.1">
    <property type="nucleotide sequence ID" value="XM_018291568.1"/>
</dbReference>
<comment type="caution">
    <text evidence="1">The sequence shown here is derived from an EMBL/GenBank/DDBJ whole genome shotgun (WGS) entry which is preliminary data.</text>
</comment>
<dbReference type="OrthoDB" id="4947802at2759"/>
<dbReference type="EMBL" id="LSBJ02000003">
    <property type="protein sequence ID" value="OAQ69139.1"/>
    <property type="molecule type" value="Genomic_DNA"/>
</dbReference>
<gene>
    <name evidence="1" type="ORF">VFPPC_13796</name>
</gene>
<proteinExistence type="predicted"/>
<dbReference type="KEGG" id="pchm:VFPPC_13796"/>